<sequence>MRYNVQSSSWGPRATVQVLGSHAWPVAATWDCVQGRRKFCGTALHKMAESLSGNGRPLWPGWDGACFSLGVMVKNRGVHDCSDQRPLSPHPEEGSEAERDQGTPPPPTCPGAQLSCSEPVATARGFLRPPGEVKLKQAHPLPALWSPLCSALSLKSVHHSREEVTVPPSGEDPQLLPAHEECVRSSR</sequence>
<dbReference type="Proteomes" id="UP000550707">
    <property type="component" value="Unassembled WGS sequence"/>
</dbReference>
<evidence type="ECO:0000313" key="2">
    <source>
        <dbReference type="EMBL" id="KAF6480619.1"/>
    </source>
</evidence>
<protein>
    <submittedName>
        <fullName evidence="2">Uncharacterized protein</fullName>
    </submittedName>
</protein>
<dbReference type="InParanoid" id="A0A7J8I981"/>
<name>A0A7J8I981_MOLMO</name>
<keyword evidence="3" id="KW-1185">Reference proteome</keyword>
<accession>A0A7J8I981</accession>
<comment type="caution">
    <text evidence="2">The sequence shown here is derived from an EMBL/GenBank/DDBJ whole genome shotgun (WGS) entry which is preliminary data.</text>
</comment>
<reference evidence="2 3" key="1">
    <citation type="journal article" date="2020" name="Nature">
        <title>Six reference-quality genomes reveal evolution of bat adaptations.</title>
        <authorList>
            <person name="Jebb D."/>
            <person name="Huang Z."/>
            <person name="Pippel M."/>
            <person name="Hughes G.M."/>
            <person name="Lavrichenko K."/>
            <person name="Devanna P."/>
            <person name="Winkler S."/>
            <person name="Jermiin L.S."/>
            <person name="Skirmuntt E.C."/>
            <person name="Katzourakis A."/>
            <person name="Burkitt-Gray L."/>
            <person name="Ray D.A."/>
            <person name="Sullivan K.A.M."/>
            <person name="Roscito J.G."/>
            <person name="Kirilenko B.M."/>
            <person name="Davalos L.M."/>
            <person name="Corthals A.P."/>
            <person name="Power M.L."/>
            <person name="Jones G."/>
            <person name="Ransome R.D."/>
            <person name="Dechmann D.K.N."/>
            <person name="Locatelli A.G."/>
            <person name="Puechmaille S.J."/>
            <person name="Fedrigo O."/>
            <person name="Jarvis E.D."/>
            <person name="Hiller M."/>
            <person name="Vernes S.C."/>
            <person name="Myers E.W."/>
            <person name="Teeling E.C."/>
        </authorList>
    </citation>
    <scope>NUCLEOTIDE SEQUENCE [LARGE SCALE GENOMIC DNA]</scope>
    <source>
        <strain evidence="2">MMolMol1</strain>
        <tissue evidence="2">Muscle</tissue>
    </source>
</reference>
<feature type="region of interest" description="Disordered" evidence="1">
    <location>
        <begin position="80"/>
        <end position="115"/>
    </location>
</feature>
<organism evidence="2 3">
    <name type="scientific">Molossus molossus</name>
    <name type="common">Pallas' mastiff bat</name>
    <name type="synonym">Vespertilio molossus</name>
    <dbReference type="NCBI Taxonomy" id="27622"/>
    <lineage>
        <taxon>Eukaryota</taxon>
        <taxon>Metazoa</taxon>
        <taxon>Chordata</taxon>
        <taxon>Craniata</taxon>
        <taxon>Vertebrata</taxon>
        <taxon>Euteleostomi</taxon>
        <taxon>Mammalia</taxon>
        <taxon>Eutheria</taxon>
        <taxon>Laurasiatheria</taxon>
        <taxon>Chiroptera</taxon>
        <taxon>Yangochiroptera</taxon>
        <taxon>Molossidae</taxon>
        <taxon>Molossus</taxon>
    </lineage>
</organism>
<proteinExistence type="predicted"/>
<feature type="region of interest" description="Disordered" evidence="1">
    <location>
        <begin position="162"/>
        <end position="187"/>
    </location>
</feature>
<feature type="compositionally biased region" description="Basic and acidic residues" evidence="1">
    <location>
        <begin position="90"/>
        <end position="101"/>
    </location>
</feature>
<gene>
    <name evidence="2" type="ORF">HJG59_010498</name>
</gene>
<evidence type="ECO:0000313" key="3">
    <source>
        <dbReference type="Proteomes" id="UP000550707"/>
    </source>
</evidence>
<dbReference type="AlphaFoldDB" id="A0A7J8I981"/>
<evidence type="ECO:0000256" key="1">
    <source>
        <dbReference type="SAM" id="MobiDB-lite"/>
    </source>
</evidence>
<feature type="compositionally biased region" description="Basic and acidic residues" evidence="1">
    <location>
        <begin position="178"/>
        <end position="187"/>
    </location>
</feature>
<dbReference type="EMBL" id="JACASF010000004">
    <property type="protein sequence ID" value="KAF6480619.1"/>
    <property type="molecule type" value="Genomic_DNA"/>
</dbReference>